<evidence type="ECO:0000256" key="8">
    <source>
        <dbReference type="ARBA" id="ARBA00013081"/>
    </source>
</evidence>
<dbReference type="FunFam" id="3.60.21.10:FF:000021">
    <property type="entry name" value="Serine/threonine-protein phosphatase 5"/>
    <property type="match status" value="1"/>
</dbReference>
<evidence type="ECO:0000256" key="19">
    <source>
        <dbReference type="ARBA" id="ARBA00023136"/>
    </source>
</evidence>
<dbReference type="EC" id="3.1.3.16" evidence="8"/>
<evidence type="ECO:0000256" key="11">
    <source>
        <dbReference type="ARBA" id="ARBA00022692"/>
    </source>
</evidence>
<evidence type="ECO:0000256" key="13">
    <source>
        <dbReference type="ARBA" id="ARBA00022737"/>
    </source>
</evidence>
<dbReference type="InterPro" id="IPR019734">
    <property type="entry name" value="TPR_rpt"/>
</dbReference>
<keyword evidence="11 27" id="KW-0812">Transmembrane</keyword>
<evidence type="ECO:0000259" key="28">
    <source>
        <dbReference type="SMART" id="SM00156"/>
    </source>
</evidence>
<gene>
    <name evidence="29" type="ORF">L1049_024951</name>
</gene>
<evidence type="ECO:0000256" key="24">
    <source>
        <dbReference type="ARBA" id="ARBA00064524"/>
    </source>
</evidence>
<dbReference type="InterPro" id="IPR029052">
    <property type="entry name" value="Metallo-depent_PP-like"/>
</dbReference>
<evidence type="ECO:0000256" key="22">
    <source>
        <dbReference type="ARBA" id="ARBA00047761"/>
    </source>
</evidence>
<evidence type="ECO:0000256" key="1">
    <source>
        <dbReference type="ARBA" id="ARBA00001936"/>
    </source>
</evidence>
<comment type="caution">
    <text evidence="29">The sequence shown here is derived from an EMBL/GenBank/DDBJ whole genome shotgun (WGS) entry which is preliminary data.</text>
</comment>
<evidence type="ECO:0000256" key="10">
    <source>
        <dbReference type="ARBA" id="ARBA00022490"/>
    </source>
</evidence>
<dbReference type="PROSITE" id="PS50005">
    <property type="entry name" value="TPR"/>
    <property type="match status" value="3"/>
</dbReference>
<dbReference type="SMART" id="SM00156">
    <property type="entry name" value="PP2Ac"/>
    <property type="match status" value="1"/>
</dbReference>
<evidence type="ECO:0000256" key="6">
    <source>
        <dbReference type="ARBA" id="ARBA00004642"/>
    </source>
</evidence>
<evidence type="ECO:0000256" key="25">
    <source>
        <dbReference type="PIRSR" id="PIRSR033096-1"/>
    </source>
</evidence>
<evidence type="ECO:0000256" key="18">
    <source>
        <dbReference type="ARBA" id="ARBA00022989"/>
    </source>
</evidence>
<dbReference type="GO" id="GO:0004722">
    <property type="term" value="F:protein serine/threonine phosphatase activity"/>
    <property type="evidence" value="ECO:0007669"/>
    <property type="project" value="UniProtKB-EC"/>
</dbReference>
<accession>A0AAP0S1G1</accession>
<evidence type="ECO:0000313" key="30">
    <source>
        <dbReference type="Proteomes" id="UP001415857"/>
    </source>
</evidence>
<keyword evidence="16" id="KW-0256">Endoplasmic reticulum</keyword>
<evidence type="ECO:0000256" key="23">
    <source>
        <dbReference type="ARBA" id="ARBA00048336"/>
    </source>
</evidence>
<evidence type="ECO:0000256" key="7">
    <source>
        <dbReference type="ARBA" id="ARBA00008786"/>
    </source>
</evidence>
<feature type="repeat" description="TPR" evidence="26">
    <location>
        <begin position="20"/>
        <end position="53"/>
    </location>
</feature>
<keyword evidence="10" id="KW-0963">Cytoplasm</keyword>
<evidence type="ECO:0000256" key="16">
    <source>
        <dbReference type="ARBA" id="ARBA00022824"/>
    </source>
</evidence>
<dbReference type="Gene3D" id="3.60.21.10">
    <property type="match status" value="1"/>
</dbReference>
<dbReference type="InterPro" id="IPR006186">
    <property type="entry name" value="Ser/Thr-sp_prot-phosphatase"/>
</dbReference>
<comment type="catalytic activity">
    <reaction evidence="23">
        <text>O-phospho-L-threonyl-[protein] + H2O = L-threonyl-[protein] + phosphate</text>
        <dbReference type="Rhea" id="RHEA:47004"/>
        <dbReference type="Rhea" id="RHEA-COMP:11060"/>
        <dbReference type="Rhea" id="RHEA-COMP:11605"/>
        <dbReference type="ChEBI" id="CHEBI:15377"/>
        <dbReference type="ChEBI" id="CHEBI:30013"/>
        <dbReference type="ChEBI" id="CHEBI:43474"/>
        <dbReference type="ChEBI" id="CHEBI:61977"/>
        <dbReference type="EC" id="3.1.3.16"/>
    </reaction>
</comment>
<feature type="repeat" description="TPR" evidence="26">
    <location>
        <begin position="54"/>
        <end position="87"/>
    </location>
</feature>
<evidence type="ECO:0000256" key="17">
    <source>
        <dbReference type="ARBA" id="ARBA00022912"/>
    </source>
</evidence>
<keyword evidence="18 27" id="KW-1133">Transmembrane helix</keyword>
<feature type="transmembrane region" description="Helical" evidence="27">
    <location>
        <begin position="176"/>
        <end position="194"/>
    </location>
</feature>
<dbReference type="SMART" id="SM00028">
    <property type="entry name" value="TPR"/>
    <property type="match status" value="3"/>
</dbReference>
<evidence type="ECO:0000256" key="15">
    <source>
        <dbReference type="ARBA" id="ARBA00022803"/>
    </source>
</evidence>
<dbReference type="GO" id="GO:0016607">
    <property type="term" value="C:nuclear speck"/>
    <property type="evidence" value="ECO:0007669"/>
    <property type="project" value="UniProtKB-SubCell"/>
</dbReference>
<evidence type="ECO:0000256" key="2">
    <source>
        <dbReference type="ARBA" id="ARBA00004232"/>
    </source>
</evidence>
<keyword evidence="19 27" id="KW-0472">Membrane</keyword>
<keyword evidence="17" id="KW-0904">Protein phosphatase</keyword>
<evidence type="ECO:0000256" key="4">
    <source>
        <dbReference type="ARBA" id="ARBA00004477"/>
    </source>
</evidence>
<evidence type="ECO:0000256" key="3">
    <source>
        <dbReference type="ARBA" id="ARBA00004324"/>
    </source>
</evidence>
<feature type="domain" description="Serine/threonine specific protein phosphatases" evidence="28">
    <location>
        <begin position="267"/>
        <end position="543"/>
    </location>
</feature>
<evidence type="ECO:0000256" key="5">
    <source>
        <dbReference type="ARBA" id="ARBA00004496"/>
    </source>
</evidence>
<reference evidence="29 30" key="1">
    <citation type="journal article" date="2024" name="Plant J.">
        <title>Genome sequences and population genomics reveal climatic adaptation and genomic divergence between two closely related sweetgum species.</title>
        <authorList>
            <person name="Xu W.Q."/>
            <person name="Ren C.Q."/>
            <person name="Zhang X.Y."/>
            <person name="Comes H.P."/>
            <person name="Liu X.H."/>
            <person name="Li Y.G."/>
            <person name="Kettle C.J."/>
            <person name="Jalonen R."/>
            <person name="Gaisberger H."/>
            <person name="Ma Y.Z."/>
            <person name="Qiu Y.X."/>
        </authorList>
    </citation>
    <scope>NUCLEOTIDE SEQUENCE [LARGE SCALE GENOMIC DNA]</scope>
    <source>
        <strain evidence="29">Hangzhou</strain>
    </source>
</reference>
<dbReference type="PANTHER" id="PTHR45668">
    <property type="entry name" value="SERINE/THREONINE-PROTEIN PHOSPHATASE 5-RELATED"/>
    <property type="match status" value="1"/>
</dbReference>
<evidence type="ECO:0000313" key="29">
    <source>
        <dbReference type="EMBL" id="KAK9285751.1"/>
    </source>
</evidence>
<evidence type="ECO:0000256" key="20">
    <source>
        <dbReference type="ARBA" id="ARBA00023211"/>
    </source>
</evidence>
<dbReference type="PIRSF" id="PIRSF033096">
    <property type="entry name" value="PPPtase_5"/>
    <property type="match status" value="1"/>
</dbReference>
<evidence type="ECO:0000256" key="9">
    <source>
        <dbReference type="ARBA" id="ARBA00020001"/>
    </source>
</evidence>
<comment type="subcellular location">
    <subcellularLocation>
        <location evidence="5">Cytoplasm</location>
    </subcellularLocation>
    <subcellularLocation>
        <location evidence="4">Endoplasmic reticulum membrane</location>
        <topology evidence="4">Multi-pass membrane protein</topology>
    </subcellularLocation>
    <subcellularLocation>
        <location evidence="2">Nucleus membrane</location>
        <topology evidence="2">Multi-pass membrane protein</topology>
    </subcellularLocation>
    <subcellularLocation>
        <location evidence="3">Nucleus speckle</location>
    </subcellularLocation>
    <subcellularLocation>
        <location evidence="6">Nucleus</location>
        <location evidence="6">Nucleoplasm</location>
    </subcellularLocation>
</comment>
<dbReference type="Pfam" id="PF13181">
    <property type="entry name" value="TPR_8"/>
    <property type="match status" value="1"/>
</dbReference>
<keyword evidence="12" id="KW-0479">Metal-binding</keyword>
<dbReference type="PRINTS" id="PR00114">
    <property type="entry name" value="STPHPHTASE"/>
</dbReference>
<dbReference type="GO" id="GO:0046872">
    <property type="term" value="F:metal ion binding"/>
    <property type="evidence" value="ECO:0007669"/>
    <property type="project" value="UniProtKB-KW"/>
</dbReference>
<dbReference type="InterPro" id="IPR051134">
    <property type="entry name" value="PPP_phosphatase"/>
</dbReference>
<dbReference type="CDD" id="cd07417">
    <property type="entry name" value="MPP_PP5_C"/>
    <property type="match status" value="1"/>
</dbReference>
<dbReference type="Pfam" id="PF00149">
    <property type="entry name" value="Metallophos"/>
    <property type="match status" value="1"/>
</dbReference>
<dbReference type="InterPro" id="IPR041753">
    <property type="entry name" value="PP5_C"/>
</dbReference>
<name>A0AAP0S1G1_LIQFO</name>
<evidence type="ECO:0000256" key="12">
    <source>
        <dbReference type="ARBA" id="ARBA00022723"/>
    </source>
</evidence>
<dbReference type="Gene3D" id="1.25.40.10">
    <property type="entry name" value="Tetratricopeptide repeat domain"/>
    <property type="match status" value="1"/>
</dbReference>
<evidence type="ECO:0000256" key="21">
    <source>
        <dbReference type="ARBA" id="ARBA00023242"/>
    </source>
</evidence>
<comment type="similarity">
    <text evidence="7">Belongs to the PPP phosphatase family. PP-5 (PP-T) subfamily.</text>
</comment>
<proteinExistence type="inferred from homology"/>
<dbReference type="AlphaFoldDB" id="A0AAP0S1G1"/>
<organism evidence="29 30">
    <name type="scientific">Liquidambar formosana</name>
    <name type="common">Formosan gum</name>
    <dbReference type="NCBI Taxonomy" id="63359"/>
    <lineage>
        <taxon>Eukaryota</taxon>
        <taxon>Viridiplantae</taxon>
        <taxon>Streptophyta</taxon>
        <taxon>Embryophyta</taxon>
        <taxon>Tracheophyta</taxon>
        <taxon>Spermatophyta</taxon>
        <taxon>Magnoliopsida</taxon>
        <taxon>eudicotyledons</taxon>
        <taxon>Gunneridae</taxon>
        <taxon>Pentapetalae</taxon>
        <taxon>Saxifragales</taxon>
        <taxon>Altingiaceae</taxon>
        <taxon>Liquidambar</taxon>
    </lineage>
</organism>
<evidence type="ECO:0000256" key="14">
    <source>
        <dbReference type="ARBA" id="ARBA00022801"/>
    </source>
</evidence>
<evidence type="ECO:0000256" key="26">
    <source>
        <dbReference type="PROSITE-ProRule" id="PRU00339"/>
    </source>
</evidence>
<comment type="subunit">
    <text evidence="24">Interacts with PHYA and PHYB, mostly when they are phosphorylated and in Pfr forms.</text>
</comment>
<keyword evidence="21" id="KW-0539">Nucleus</keyword>
<dbReference type="GO" id="GO:0031965">
    <property type="term" value="C:nuclear membrane"/>
    <property type="evidence" value="ECO:0007669"/>
    <property type="project" value="UniProtKB-SubCell"/>
</dbReference>
<dbReference type="PANTHER" id="PTHR45668:SF5">
    <property type="entry name" value="SERINE_THREONINE-PROTEIN PHOSPHATASE 5"/>
    <property type="match status" value="1"/>
</dbReference>
<keyword evidence="30" id="KW-1185">Reference proteome</keyword>
<dbReference type="EMBL" id="JBBPBK010000005">
    <property type="protein sequence ID" value="KAK9285751.1"/>
    <property type="molecule type" value="Genomic_DNA"/>
</dbReference>
<dbReference type="InterPro" id="IPR013235">
    <property type="entry name" value="PPP_dom"/>
</dbReference>
<evidence type="ECO:0000256" key="27">
    <source>
        <dbReference type="SAM" id="Phobius"/>
    </source>
</evidence>
<sequence>MLTTTLMPIMETENSNFSRAEELKLQANEVFKAHKYSQAIDLYTQAIELNSQNAVYWANRAFAHTKLEEYGSAILDASKAIEIDPKYSKGYYRRGAAHLAMGKFKEALKDFQQVKKISPNDPDATKKLKECEKAVMKLKFEEAIAVHDPERRSIAETIDFRSIGTAPSSSSMPHQVVATAVTAAAMLVVMLVVGKAATEVVAIVVTAIVVVMGACWWGGRNGGASNERQILDLDVEPQYSGARIDGDTVTLDFVKKMMDDFKNQKFLHKRYAFQIVLQTREMLRSLPSLVDINIPEGNHFTVCGDVHGQFYDLLNIFELNGLPSEENPYLFNGDFVDRGSFSLEVILTLFAFKCMSPSAIYLSRGNHESKSMNKIYGFEGEVRSKLSETFVELFAEVFCCLPLAHVINEKVFVVHGGLFSVDGVKLSDIRAIDRFCEPPEEGLMCELLWSDPQPYPGRGPSKRGVGLSFGGDVTKRFLQENNLDLVVRSHEVKDEGYEIEHDGKLITVFSAPNYCDQMGNKGAFIRFESPELKPNIVTFSAVPHPDVKPMAYANNFLRLFS</sequence>
<dbReference type="GO" id="GO:0005789">
    <property type="term" value="C:endoplasmic reticulum membrane"/>
    <property type="evidence" value="ECO:0007669"/>
    <property type="project" value="UniProtKB-SubCell"/>
</dbReference>
<keyword evidence="13" id="KW-0677">Repeat</keyword>
<dbReference type="FunFam" id="1.25.40.10:FF:000292">
    <property type="entry name" value="Serine/threonine-protein phosphatase 5"/>
    <property type="match status" value="1"/>
</dbReference>
<protein>
    <recommendedName>
        <fullName evidence="9">Serine/threonine-protein phosphatase 5</fullName>
        <ecNumber evidence="8">3.1.3.16</ecNumber>
    </recommendedName>
</protein>
<keyword evidence="14" id="KW-0378">Hydrolase</keyword>
<dbReference type="Proteomes" id="UP001415857">
    <property type="component" value="Unassembled WGS sequence"/>
</dbReference>
<dbReference type="Pfam" id="PF08321">
    <property type="entry name" value="PPP5"/>
    <property type="match status" value="1"/>
</dbReference>
<keyword evidence="20" id="KW-0464">Manganese</keyword>
<dbReference type="SUPFAM" id="SSF48452">
    <property type="entry name" value="TPR-like"/>
    <property type="match status" value="1"/>
</dbReference>
<feature type="transmembrane region" description="Helical" evidence="27">
    <location>
        <begin position="200"/>
        <end position="219"/>
    </location>
</feature>
<dbReference type="SUPFAM" id="SSF56300">
    <property type="entry name" value="Metallo-dependent phosphatases"/>
    <property type="match status" value="1"/>
</dbReference>
<dbReference type="InterPro" id="IPR011990">
    <property type="entry name" value="TPR-like_helical_dom_sf"/>
</dbReference>
<comment type="catalytic activity">
    <reaction evidence="22">
        <text>O-phospho-L-seryl-[protein] + H2O = L-seryl-[protein] + phosphate</text>
        <dbReference type="Rhea" id="RHEA:20629"/>
        <dbReference type="Rhea" id="RHEA-COMP:9863"/>
        <dbReference type="Rhea" id="RHEA-COMP:11604"/>
        <dbReference type="ChEBI" id="CHEBI:15377"/>
        <dbReference type="ChEBI" id="CHEBI:29999"/>
        <dbReference type="ChEBI" id="CHEBI:43474"/>
        <dbReference type="ChEBI" id="CHEBI:83421"/>
        <dbReference type="EC" id="3.1.3.16"/>
    </reaction>
</comment>
<dbReference type="PROSITE" id="PS50293">
    <property type="entry name" value="TPR_REGION"/>
    <property type="match status" value="1"/>
</dbReference>
<keyword evidence="15 26" id="KW-0802">TPR repeat</keyword>
<dbReference type="Pfam" id="PF00515">
    <property type="entry name" value="TPR_1"/>
    <property type="match status" value="1"/>
</dbReference>
<feature type="active site" description="Proton donor/acceptor" evidence="25">
    <location>
        <position position="367"/>
    </location>
</feature>
<dbReference type="InterPro" id="IPR004843">
    <property type="entry name" value="Calcineurin-like_PHP"/>
</dbReference>
<feature type="repeat" description="TPR" evidence="26">
    <location>
        <begin position="88"/>
        <end position="121"/>
    </location>
</feature>
<comment type="cofactor">
    <cofactor evidence="1">
        <name>Mn(2+)</name>
        <dbReference type="ChEBI" id="CHEBI:29035"/>
    </cofactor>
</comment>